<dbReference type="PANTHER" id="PTHR43205">
    <property type="entry name" value="PROSTAGLANDIN REDUCTASE"/>
    <property type="match status" value="1"/>
</dbReference>
<proteinExistence type="predicted"/>
<sequence>MSLQNRQVLLLRRPAGAFRQEDFSLVTKELSEELAPGEILVRNRFASVDPYQRLLAGGGDTFTKPVALGEPMPSWTVGEVLSSRDSSFAPGESVVAYLGWQLFGVCRGTEARKVGARKLPLPSYLGVAGMPGVTAYIGIFDIGRPKAGETVVISLAAGAVGSVAGQLAKMHGCQVVGVAGGAAKCRHVVEDLGFSAAVNQKSDRLSADLRESAPEGIDLYFDSVGGALLEAVLPLLNPFARIVLCGHISTYEDVQTPLPKGWDFLLSRRVRLQGFIVGDRLDRWPE</sequence>
<dbReference type="FunFam" id="3.40.50.720:FF:000121">
    <property type="entry name" value="Prostaglandin reductase 2"/>
    <property type="match status" value="1"/>
</dbReference>
<feature type="non-terminal residue" evidence="3">
    <location>
        <position position="286"/>
    </location>
</feature>
<dbReference type="EMBL" id="CABFUZ020000053">
    <property type="protein sequence ID" value="VVM04884.1"/>
    <property type="molecule type" value="Genomic_DNA"/>
</dbReference>
<reference evidence="3" key="1">
    <citation type="submission" date="2019-09" db="EMBL/GenBank/DDBJ databases">
        <authorList>
            <person name="Cremers G."/>
        </authorList>
    </citation>
    <scope>NUCLEOTIDE SEQUENCE [LARGE SCALE GENOMIC DNA]</scope>
    <source>
        <strain evidence="3">3B</strain>
    </source>
</reference>
<dbReference type="RefSeq" id="WP_178087596.1">
    <property type="nucleotide sequence ID" value="NZ_CABFUZ020000053.1"/>
</dbReference>
<name>A0A5E6MAV2_9BACT</name>
<feature type="domain" description="Enoyl reductase (ER)" evidence="2">
    <location>
        <begin position="16"/>
        <end position="272"/>
    </location>
</feature>
<evidence type="ECO:0000313" key="4">
    <source>
        <dbReference type="Proteomes" id="UP000381693"/>
    </source>
</evidence>
<accession>A0A5E6MAV2</accession>
<dbReference type="InterPro" id="IPR041694">
    <property type="entry name" value="ADH_N_2"/>
</dbReference>
<dbReference type="Proteomes" id="UP000381693">
    <property type="component" value="Unassembled WGS sequence"/>
</dbReference>
<dbReference type="Pfam" id="PF00107">
    <property type="entry name" value="ADH_zinc_N"/>
    <property type="match status" value="1"/>
</dbReference>
<dbReference type="CDD" id="cd05288">
    <property type="entry name" value="PGDH"/>
    <property type="match status" value="1"/>
</dbReference>
<gene>
    <name evidence="3" type="primary">actVI4</name>
    <name evidence="3" type="ORF">MAMC_00260</name>
</gene>
<dbReference type="Gene3D" id="3.40.50.720">
    <property type="entry name" value="NAD(P)-binding Rossmann-like Domain"/>
    <property type="match status" value="1"/>
</dbReference>
<dbReference type="PANTHER" id="PTHR43205:SF7">
    <property type="entry name" value="PROSTAGLANDIN REDUCTASE 1"/>
    <property type="match status" value="1"/>
</dbReference>
<dbReference type="InterPro" id="IPR036291">
    <property type="entry name" value="NAD(P)-bd_dom_sf"/>
</dbReference>
<protein>
    <submittedName>
        <fullName evidence="3">Partial enoyl reductase</fullName>
    </submittedName>
</protein>
<dbReference type="Pfam" id="PF16884">
    <property type="entry name" value="ADH_N_2"/>
    <property type="match status" value="1"/>
</dbReference>
<dbReference type="InterPro" id="IPR013149">
    <property type="entry name" value="ADH-like_C"/>
</dbReference>
<dbReference type="SMART" id="SM00829">
    <property type="entry name" value="PKS_ER"/>
    <property type="match status" value="1"/>
</dbReference>
<dbReference type="GO" id="GO:0016628">
    <property type="term" value="F:oxidoreductase activity, acting on the CH-CH group of donors, NAD or NADP as acceptor"/>
    <property type="evidence" value="ECO:0007669"/>
    <property type="project" value="InterPro"/>
</dbReference>
<comment type="caution">
    <text evidence="3">The sequence shown here is derived from an EMBL/GenBank/DDBJ whole genome shotgun (WGS) entry which is preliminary data.</text>
</comment>
<dbReference type="InterPro" id="IPR045010">
    <property type="entry name" value="MDR_fam"/>
</dbReference>
<keyword evidence="4" id="KW-1185">Reference proteome</keyword>
<dbReference type="InterPro" id="IPR011032">
    <property type="entry name" value="GroES-like_sf"/>
</dbReference>
<dbReference type="SUPFAM" id="SSF50129">
    <property type="entry name" value="GroES-like"/>
    <property type="match status" value="1"/>
</dbReference>
<dbReference type="InterPro" id="IPR020843">
    <property type="entry name" value="ER"/>
</dbReference>
<dbReference type="Gene3D" id="3.90.180.10">
    <property type="entry name" value="Medium-chain alcohol dehydrogenases, catalytic domain"/>
    <property type="match status" value="1"/>
</dbReference>
<keyword evidence="1" id="KW-0560">Oxidoreductase</keyword>
<evidence type="ECO:0000313" key="3">
    <source>
        <dbReference type="EMBL" id="VVM04884.1"/>
    </source>
</evidence>
<dbReference type="SUPFAM" id="SSF51735">
    <property type="entry name" value="NAD(P)-binding Rossmann-fold domains"/>
    <property type="match status" value="1"/>
</dbReference>
<organism evidence="3 4">
    <name type="scientific">Methylacidimicrobium cyclopophantes</name>
    <dbReference type="NCBI Taxonomy" id="1041766"/>
    <lineage>
        <taxon>Bacteria</taxon>
        <taxon>Pseudomonadati</taxon>
        <taxon>Verrucomicrobiota</taxon>
        <taxon>Methylacidimicrobium</taxon>
    </lineage>
</organism>
<evidence type="ECO:0000256" key="1">
    <source>
        <dbReference type="ARBA" id="ARBA00023002"/>
    </source>
</evidence>
<evidence type="ECO:0000259" key="2">
    <source>
        <dbReference type="SMART" id="SM00829"/>
    </source>
</evidence>
<dbReference type="AlphaFoldDB" id="A0A5E6MAV2"/>